<dbReference type="InterPro" id="IPR001806">
    <property type="entry name" value="Small_GTPase"/>
</dbReference>
<dbReference type="FunFam" id="3.40.50.300:FF:000118">
    <property type="entry name" value="Rho-related GTP-binding protein RhoG"/>
    <property type="match status" value="1"/>
</dbReference>
<dbReference type="CDD" id="cd00157">
    <property type="entry name" value="Rho"/>
    <property type="match status" value="1"/>
</dbReference>
<dbReference type="PROSITE" id="PS51421">
    <property type="entry name" value="RAS"/>
    <property type="match status" value="1"/>
</dbReference>
<dbReference type="Gene3D" id="3.40.50.300">
    <property type="entry name" value="P-loop containing nucleotide triphosphate hydrolases"/>
    <property type="match status" value="1"/>
</dbReference>
<evidence type="ECO:0000313" key="3">
    <source>
        <dbReference type="EMBL" id="OAF65178.1"/>
    </source>
</evidence>
<dbReference type="SMART" id="SM00176">
    <property type="entry name" value="RAN"/>
    <property type="match status" value="1"/>
</dbReference>
<dbReference type="PRINTS" id="PR00449">
    <property type="entry name" value="RASTRNSFRMNG"/>
</dbReference>
<accession>A0A177AT43</accession>
<dbReference type="GO" id="GO:0007264">
    <property type="term" value="P:small GTPase-mediated signal transduction"/>
    <property type="evidence" value="ECO:0007669"/>
    <property type="project" value="InterPro"/>
</dbReference>
<keyword evidence="2" id="KW-0342">GTP-binding</keyword>
<protein>
    <submittedName>
        <fullName evidence="3">Rho-related GTP-binding protein RhoF</fullName>
    </submittedName>
</protein>
<evidence type="ECO:0000256" key="1">
    <source>
        <dbReference type="ARBA" id="ARBA00022741"/>
    </source>
</evidence>
<dbReference type="PROSITE" id="PS51420">
    <property type="entry name" value="RHO"/>
    <property type="match status" value="1"/>
</dbReference>
<dbReference type="InterPro" id="IPR003578">
    <property type="entry name" value="Small_GTPase_Rho"/>
</dbReference>
<dbReference type="AlphaFoldDB" id="A0A177AT43"/>
<dbReference type="SMART" id="SM00173">
    <property type="entry name" value="RAS"/>
    <property type="match status" value="1"/>
</dbReference>
<organism evidence="3 4">
    <name type="scientific">Intoshia linei</name>
    <dbReference type="NCBI Taxonomy" id="1819745"/>
    <lineage>
        <taxon>Eukaryota</taxon>
        <taxon>Metazoa</taxon>
        <taxon>Spiralia</taxon>
        <taxon>Lophotrochozoa</taxon>
        <taxon>Mesozoa</taxon>
        <taxon>Orthonectida</taxon>
        <taxon>Rhopaluridae</taxon>
        <taxon>Intoshia</taxon>
    </lineage>
</organism>
<name>A0A177AT43_9BILA</name>
<dbReference type="PANTHER" id="PTHR24072">
    <property type="entry name" value="RHO FAMILY GTPASE"/>
    <property type="match status" value="1"/>
</dbReference>
<keyword evidence="1" id="KW-0547">Nucleotide-binding</keyword>
<dbReference type="OrthoDB" id="8830751at2759"/>
<dbReference type="InterPro" id="IPR005225">
    <property type="entry name" value="Small_GTP-bd"/>
</dbReference>
<dbReference type="GO" id="GO:0005525">
    <property type="term" value="F:GTP binding"/>
    <property type="evidence" value="ECO:0007669"/>
    <property type="project" value="UniProtKB-KW"/>
</dbReference>
<dbReference type="SUPFAM" id="SSF52540">
    <property type="entry name" value="P-loop containing nucleoside triphosphate hydrolases"/>
    <property type="match status" value="1"/>
</dbReference>
<keyword evidence="4" id="KW-1185">Reference proteome</keyword>
<proteinExistence type="predicted"/>
<dbReference type="InterPro" id="IPR027417">
    <property type="entry name" value="P-loop_NTPase"/>
</dbReference>
<dbReference type="EMBL" id="LWCA01001410">
    <property type="protein sequence ID" value="OAF65178.1"/>
    <property type="molecule type" value="Genomic_DNA"/>
</dbReference>
<dbReference type="NCBIfam" id="TIGR00231">
    <property type="entry name" value="small_GTP"/>
    <property type="match status" value="1"/>
</dbReference>
<comment type="caution">
    <text evidence="3">The sequence shown here is derived from an EMBL/GenBank/DDBJ whole genome shotgun (WGS) entry which is preliminary data.</text>
</comment>
<dbReference type="SMART" id="SM00174">
    <property type="entry name" value="RHO"/>
    <property type="match status" value="1"/>
</dbReference>
<evidence type="ECO:0000313" key="4">
    <source>
        <dbReference type="Proteomes" id="UP000078046"/>
    </source>
</evidence>
<gene>
    <name evidence="3" type="ORF">A3Q56_07108</name>
</gene>
<dbReference type="PROSITE" id="PS51419">
    <property type="entry name" value="RAB"/>
    <property type="match status" value="1"/>
</dbReference>
<reference evidence="3 4" key="1">
    <citation type="submission" date="2016-04" db="EMBL/GenBank/DDBJ databases">
        <title>The genome of Intoshia linei affirms orthonectids as highly simplified spiralians.</title>
        <authorList>
            <person name="Mikhailov K.V."/>
            <person name="Slusarev G.S."/>
            <person name="Nikitin M.A."/>
            <person name="Logacheva M.D."/>
            <person name="Penin A."/>
            <person name="Aleoshin V."/>
            <person name="Panchin Y.V."/>
        </authorList>
    </citation>
    <scope>NUCLEOTIDE SEQUENCE [LARGE SCALE GENOMIC DNA]</scope>
    <source>
        <strain evidence="3">Intl2013</strain>
        <tissue evidence="3">Whole animal</tissue>
    </source>
</reference>
<dbReference type="GO" id="GO:0003924">
    <property type="term" value="F:GTPase activity"/>
    <property type="evidence" value="ECO:0007669"/>
    <property type="project" value="InterPro"/>
</dbReference>
<dbReference type="Proteomes" id="UP000078046">
    <property type="component" value="Unassembled WGS sequence"/>
</dbReference>
<sequence length="199" mass="22706">MSNSETIKYVIVGDGTVGKTCLLMSYTTGGFPQSYVPTVFDNYAVTVTVQGVQYTLGLFDTAGQEDYDRLRPLSYPQTDLFLICFSVTNIPSFENVFDKWIPEVKHHCPNTPRLIVGTKIDLRHNVEIVSQLRKNNLNPITSSIVHEYFKKHNMLHEEYLECSALTQYGCKRVFERAVLIVIKYRRDAATPSSRKCILI</sequence>
<dbReference type="SMART" id="SM00175">
    <property type="entry name" value="RAB"/>
    <property type="match status" value="1"/>
</dbReference>
<evidence type="ECO:0000256" key="2">
    <source>
        <dbReference type="ARBA" id="ARBA00023134"/>
    </source>
</evidence>
<dbReference type="Pfam" id="PF00071">
    <property type="entry name" value="Ras"/>
    <property type="match status" value="1"/>
</dbReference>